<organism evidence="2 3">
    <name type="scientific">Aromia moschata</name>
    <dbReference type="NCBI Taxonomy" id="1265417"/>
    <lineage>
        <taxon>Eukaryota</taxon>
        <taxon>Metazoa</taxon>
        <taxon>Ecdysozoa</taxon>
        <taxon>Arthropoda</taxon>
        <taxon>Hexapoda</taxon>
        <taxon>Insecta</taxon>
        <taxon>Pterygota</taxon>
        <taxon>Neoptera</taxon>
        <taxon>Endopterygota</taxon>
        <taxon>Coleoptera</taxon>
        <taxon>Polyphaga</taxon>
        <taxon>Cucujiformia</taxon>
        <taxon>Chrysomeloidea</taxon>
        <taxon>Cerambycidae</taxon>
        <taxon>Cerambycinae</taxon>
        <taxon>Callichromatini</taxon>
        <taxon>Aromia</taxon>
    </lineage>
</organism>
<evidence type="ECO:0000313" key="2">
    <source>
        <dbReference type="EMBL" id="KAJ8953523.1"/>
    </source>
</evidence>
<dbReference type="EMBL" id="JAPWTK010000056">
    <property type="protein sequence ID" value="KAJ8953523.1"/>
    <property type="molecule type" value="Genomic_DNA"/>
</dbReference>
<keyword evidence="3" id="KW-1185">Reference proteome</keyword>
<evidence type="ECO:0000259" key="1">
    <source>
        <dbReference type="Pfam" id="PF21787"/>
    </source>
</evidence>
<evidence type="ECO:0000313" key="3">
    <source>
        <dbReference type="Proteomes" id="UP001162162"/>
    </source>
</evidence>
<dbReference type="Proteomes" id="UP001162162">
    <property type="component" value="Unassembled WGS sequence"/>
</dbReference>
<sequence length="144" mass="16553">MLRGLNENWKQHVAYYFVQGGMKASGIMKNVKDIIRQATSAGLKVIATVCDQGSNNVSAINTLFGTDEYVFEVDSERIIPLYDPPHLFKCVRDNLLNKTIHFRKDGKDYVAKWDYIYNAWLLDGLSTELRAMPKLTEQHVNKRK</sequence>
<reference evidence="2" key="1">
    <citation type="journal article" date="2023" name="Insect Mol. Biol.">
        <title>Genome sequencing provides insights into the evolution of gene families encoding plant cell wall-degrading enzymes in longhorned beetles.</title>
        <authorList>
            <person name="Shin N.R."/>
            <person name="Okamura Y."/>
            <person name="Kirsch R."/>
            <person name="Pauchet Y."/>
        </authorList>
    </citation>
    <scope>NUCLEOTIDE SEQUENCE</scope>
    <source>
        <strain evidence="2">AMC_N1</strain>
    </source>
</reference>
<accession>A0AAV8YQ82</accession>
<dbReference type="InterPro" id="IPR048365">
    <property type="entry name" value="TNP-like_RNaseH_N"/>
</dbReference>
<comment type="caution">
    <text evidence="2">The sequence shown here is derived from an EMBL/GenBank/DDBJ whole genome shotgun (WGS) entry which is preliminary data.</text>
</comment>
<gene>
    <name evidence="2" type="ORF">NQ318_023647</name>
</gene>
<dbReference type="AlphaFoldDB" id="A0AAV8YQ82"/>
<feature type="domain" description="Transposable element P transposase-like RNase H" evidence="1">
    <location>
        <begin position="1"/>
        <end position="63"/>
    </location>
</feature>
<name>A0AAV8YQ82_9CUCU</name>
<protein>
    <recommendedName>
        <fullName evidence="1">Transposable element P transposase-like RNase H domain-containing protein</fullName>
    </recommendedName>
</protein>
<proteinExistence type="predicted"/>
<dbReference type="Pfam" id="PF21787">
    <property type="entry name" value="TNP-like_RNaseH_N"/>
    <property type="match status" value="1"/>
</dbReference>